<feature type="transmembrane region" description="Helical" evidence="10">
    <location>
        <begin position="145"/>
        <end position="166"/>
    </location>
</feature>
<evidence type="ECO:0000256" key="1">
    <source>
        <dbReference type="ARBA" id="ARBA00004141"/>
    </source>
</evidence>
<proteinExistence type="inferred from homology"/>
<sequence>MPTVESLQHNTSLPEEQSRAHELSPVDEKGYYAKTDVESHTDEGSEESTVVLEDERAIATHVISVEDDPSLPVWTFRSLFIGIGLSCFGGVLAEIYYFKPQTVLVSLMFLAIISYVIGLAMETFIPTRGWFRYLNPGPFNKKENAFIVIMSSAAANSALATEVLAVQRLYYNITPNGAASIFLLFSSQLIGYGIAGMMRSVLLYPSKMLYPGTLPLVAMFDAWYEKGSANRKKLRLFFIAFFAIFFWELVPEWIFPLLTGFSIFCLADQNNADFTRIFGGSNGNEGLGFLSLCLDWQYISGGVNPFAIPLKAQFSNLLGYLLCMVVFVAVYYKNIWQAKNFPFLSQTLFYENGTVYDQLLILNDQYEVDPTLLAEQGLPFYASTWVVQLLGTNLGLAATITHLLLWNRDDMRGAWEWARPSALKQWWAKLNWRFWQDDGMRADDPETDPHYREMLKYPDAPNSWYLVTLVLSFIIAMVVIYKTDSTLPWWGLIIAILLAAISVIFFCALYAITGFPFAIQPFVQMIGGFLHPGKPMANMYFVLYSYNSVSQAQLLLRDLKIAQYTKVPPRAAFTAQILGTLIGSILNYVLMNSIIDNQRPILLSVEGTNIWSGQQPQQYNSQAVAWGGLSHELFAAGKRYQWVAWAYVVGLAVPIPFWLVHKKWPKLRLDYLYTPVICYYIGWLCVGINSSILSYFSIAWFSQWWLRTRYPGWFAKYNYILGAALDGGTQVMVFILSFAVFGAAGNSHLFPQWWGANQNGNYDRCVYINTNS</sequence>
<feature type="region of interest" description="Disordered" evidence="9">
    <location>
        <begin position="1"/>
        <end position="48"/>
    </location>
</feature>
<dbReference type="GO" id="GO:0016020">
    <property type="term" value="C:membrane"/>
    <property type="evidence" value="ECO:0007669"/>
    <property type="project" value="UniProtKB-SubCell"/>
</dbReference>
<keyword evidence="7 10" id="KW-1133">Transmembrane helix</keyword>
<protein>
    <submittedName>
        <fullName evidence="11">OPT superfamily oligopeptide transporter</fullName>
    </submittedName>
</protein>
<feature type="compositionally biased region" description="Polar residues" evidence="9">
    <location>
        <begin position="1"/>
        <end position="15"/>
    </location>
</feature>
<dbReference type="AlphaFoldDB" id="A0A165UZL3"/>
<accession>A0A165UZL3</accession>
<evidence type="ECO:0000256" key="9">
    <source>
        <dbReference type="SAM" id="MobiDB-lite"/>
    </source>
</evidence>
<evidence type="ECO:0000256" key="6">
    <source>
        <dbReference type="ARBA" id="ARBA00022927"/>
    </source>
</evidence>
<feature type="transmembrane region" description="Helical" evidence="10">
    <location>
        <begin position="178"/>
        <end position="202"/>
    </location>
</feature>
<evidence type="ECO:0000313" key="11">
    <source>
        <dbReference type="EMBL" id="KZT28933.1"/>
    </source>
</evidence>
<dbReference type="PANTHER" id="PTHR22601">
    <property type="entry name" value="ISP4 LIKE PROTEIN"/>
    <property type="match status" value="1"/>
</dbReference>
<feature type="transmembrane region" description="Helical" evidence="10">
    <location>
        <begin position="74"/>
        <end position="97"/>
    </location>
</feature>
<keyword evidence="6" id="KW-0653">Protein transport</keyword>
<evidence type="ECO:0000256" key="5">
    <source>
        <dbReference type="ARBA" id="ARBA00022856"/>
    </source>
</evidence>
<reference evidence="11 12" key="1">
    <citation type="journal article" date="2016" name="Mol. Biol. Evol.">
        <title>Comparative Genomics of Early-Diverging Mushroom-Forming Fungi Provides Insights into the Origins of Lignocellulose Decay Capabilities.</title>
        <authorList>
            <person name="Nagy L.G."/>
            <person name="Riley R."/>
            <person name="Tritt A."/>
            <person name="Adam C."/>
            <person name="Daum C."/>
            <person name="Floudas D."/>
            <person name="Sun H."/>
            <person name="Yadav J.S."/>
            <person name="Pangilinan J."/>
            <person name="Larsson K.H."/>
            <person name="Matsuura K."/>
            <person name="Barry K."/>
            <person name="Labutti K."/>
            <person name="Kuo R."/>
            <person name="Ohm R.A."/>
            <person name="Bhattacharya S.S."/>
            <person name="Shirouzu T."/>
            <person name="Yoshinaga Y."/>
            <person name="Martin F.M."/>
            <person name="Grigoriev I.V."/>
            <person name="Hibbett D.S."/>
        </authorList>
    </citation>
    <scope>NUCLEOTIDE SEQUENCE [LARGE SCALE GENOMIC DNA]</scope>
    <source>
        <strain evidence="11 12">HHB14362 ss-1</strain>
    </source>
</reference>
<keyword evidence="3" id="KW-0813">Transport</keyword>
<evidence type="ECO:0000313" key="12">
    <source>
        <dbReference type="Proteomes" id="UP000076761"/>
    </source>
</evidence>
<dbReference type="InParanoid" id="A0A165UZL3"/>
<dbReference type="InterPro" id="IPR004813">
    <property type="entry name" value="OPT"/>
</dbReference>
<organism evidence="11 12">
    <name type="scientific">Neolentinus lepideus HHB14362 ss-1</name>
    <dbReference type="NCBI Taxonomy" id="1314782"/>
    <lineage>
        <taxon>Eukaryota</taxon>
        <taxon>Fungi</taxon>
        <taxon>Dikarya</taxon>
        <taxon>Basidiomycota</taxon>
        <taxon>Agaricomycotina</taxon>
        <taxon>Agaricomycetes</taxon>
        <taxon>Gloeophyllales</taxon>
        <taxon>Gloeophyllaceae</taxon>
        <taxon>Neolentinus</taxon>
    </lineage>
</organism>
<evidence type="ECO:0000256" key="8">
    <source>
        <dbReference type="ARBA" id="ARBA00023136"/>
    </source>
</evidence>
<evidence type="ECO:0000256" key="4">
    <source>
        <dbReference type="ARBA" id="ARBA00022692"/>
    </source>
</evidence>
<comment type="similarity">
    <text evidence="2">Belongs to the oligopeptide OPT transporter family.</text>
</comment>
<dbReference type="GO" id="GO:0035673">
    <property type="term" value="F:oligopeptide transmembrane transporter activity"/>
    <property type="evidence" value="ECO:0007669"/>
    <property type="project" value="InterPro"/>
</dbReference>
<dbReference type="OrthoDB" id="9986677at2759"/>
<dbReference type="Proteomes" id="UP000076761">
    <property type="component" value="Unassembled WGS sequence"/>
</dbReference>
<feature type="transmembrane region" description="Helical" evidence="10">
    <location>
        <begin position="463"/>
        <end position="481"/>
    </location>
</feature>
<feature type="transmembrane region" description="Helical" evidence="10">
    <location>
        <begin position="493"/>
        <end position="519"/>
    </location>
</feature>
<feature type="transmembrane region" description="Helical" evidence="10">
    <location>
        <begin position="385"/>
        <end position="406"/>
    </location>
</feature>
<gene>
    <name evidence="11" type="ORF">NEOLEDRAFT_1057106</name>
</gene>
<feature type="transmembrane region" description="Helical" evidence="10">
    <location>
        <begin position="314"/>
        <end position="332"/>
    </location>
</feature>
<evidence type="ECO:0000256" key="7">
    <source>
        <dbReference type="ARBA" id="ARBA00022989"/>
    </source>
</evidence>
<feature type="transmembrane region" description="Helical" evidence="10">
    <location>
        <begin position="719"/>
        <end position="744"/>
    </location>
</feature>
<feature type="transmembrane region" description="Helical" evidence="10">
    <location>
        <begin position="672"/>
        <end position="699"/>
    </location>
</feature>
<comment type="subcellular location">
    <subcellularLocation>
        <location evidence="1">Membrane</location>
        <topology evidence="1">Multi-pass membrane protein</topology>
    </subcellularLocation>
</comment>
<keyword evidence="12" id="KW-1185">Reference proteome</keyword>
<feature type="compositionally biased region" description="Basic and acidic residues" evidence="9">
    <location>
        <begin position="16"/>
        <end position="43"/>
    </location>
</feature>
<feature type="transmembrane region" description="Helical" evidence="10">
    <location>
        <begin position="104"/>
        <end position="125"/>
    </location>
</feature>
<feature type="transmembrane region" description="Helical" evidence="10">
    <location>
        <begin position="642"/>
        <end position="660"/>
    </location>
</feature>
<dbReference type="Pfam" id="PF03169">
    <property type="entry name" value="OPT"/>
    <property type="match status" value="1"/>
</dbReference>
<keyword evidence="5" id="KW-0571">Peptide transport</keyword>
<name>A0A165UZL3_9AGAM</name>
<keyword evidence="4 10" id="KW-0812">Transmembrane</keyword>
<evidence type="ECO:0000256" key="3">
    <source>
        <dbReference type="ARBA" id="ARBA00022448"/>
    </source>
</evidence>
<evidence type="ECO:0000256" key="2">
    <source>
        <dbReference type="ARBA" id="ARBA00008807"/>
    </source>
</evidence>
<dbReference type="GO" id="GO:0015031">
    <property type="term" value="P:protein transport"/>
    <property type="evidence" value="ECO:0007669"/>
    <property type="project" value="UniProtKB-KW"/>
</dbReference>
<keyword evidence="8 10" id="KW-0472">Membrane</keyword>
<dbReference type="InterPro" id="IPR004648">
    <property type="entry name" value="Oligpept_transpt"/>
</dbReference>
<dbReference type="NCBIfam" id="TIGR00728">
    <property type="entry name" value="OPT_sfam"/>
    <property type="match status" value="1"/>
</dbReference>
<evidence type="ECO:0000256" key="10">
    <source>
        <dbReference type="SAM" id="Phobius"/>
    </source>
</evidence>
<dbReference type="EMBL" id="KV425555">
    <property type="protein sequence ID" value="KZT28933.1"/>
    <property type="molecule type" value="Genomic_DNA"/>
</dbReference>